<dbReference type="InterPro" id="IPR002716">
    <property type="entry name" value="PIN_dom"/>
</dbReference>
<evidence type="ECO:0000313" key="3">
    <source>
        <dbReference type="Proteomes" id="UP001495910"/>
    </source>
</evidence>
<evidence type="ECO:0000313" key="2">
    <source>
        <dbReference type="EMBL" id="MEM4990708.1"/>
    </source>
</evidence>
<gene>
    <name evidence="2" type="ORF">V8G57_25195</name>
</gene>
<keyword evidence="3" id="KW-1185">Reference proteome</keyword>
<dbReference type="EMBL" id="JBANDC010000030">
    <property type="protein sequence ID" value="MEM4990708.1"/>
    <property type="molecule type" value="Genomic_DNA"/>
</dbReference>
<evidence type="ECO:0000259" key="1">
    <source>
        <dbReference type="Pfam" id="PF01850"/>
    </source>
</evidence>
<dbReference type="SUPFAM" id="SSF88723">
    <property type="entry name" value="PIN domain-like"/>
    <property type="match status" value="1"/>
</dbReference>
<dbReference type="Gene3D" id="3.40.50.1010">
    <property type="entry name" value="5'-nuclease"/>
    <property type="match status" value="1"/>
</dbReference>
<organism evidence="2 3">
    <name type="scientific">Collimonas rhizosphaerae</name>
    <dbReference type="NCBI Taxonomy" id="3126357"/>
    <lineage>
        <taxon>Bacteria</taxon>
        <taxon>Pseudomonadati</taxon>
        <taxon>Pseudomonadota</taxon>
        <taxon>Betaproteobacteria</taxon>
        <taxon>Burkholderiales</taxon>
        <taxon>Oxalobacteraceae</taxon>
        <taxon>Collimonas</taxon>
    </lineage>
</organism>
<comment type="caution">
    <text evidence="2">The sequence shown here is derived from an EMBL/GenBank/DDBJ whole genome shotgun (WGS) entry which is preliminary data.</text>
</comment>
<dbReference type="InterPro" id="IPR029060">
    <property type="entry name" value="PIN-like_dom_sf"/>
</dbReference>
<dbReference type="Pfam" id="PF01850">
    <property type="entry name" value="PIN"/>
    <property type="match status" value="1"/>
</dbReference>
<protein>
    <submittedName>
        <fullName evidence="2">Type II toxin-antitoxin system VapC family toxin</fullName>
    </submittedName>
</protein>
<name>A0ABU9Q353_9BURK</name>
<sequence>MILVDTSIWIDHLRAGSPALAGLLETGRGYCHPFVVGELACGSLGNRTEILSLLQSLPQLPIATNEETLFFIEQHKLMGRGIGYIDTHLLASTAIHAARLWTRDKRLKTIAEEMGLDYQPVTH</sequence>
<dbReference type="RefSeq" id="WP_342831727.1">
    <property type="nucleotide sequence ID" value="NZ_JBANDC010000030.1"/>
</dbReference>
<proteinExistence type="predicted"/>
<feature type="domain" description="PIN" evidence="1">
    <location>
        <begin position="2"/>
        <end position="112"/>
    </location>
</feature>
<reference evidence="2 3" key="1">
    <citation type="submission" date="2024-02" db="EMBL/GenBank/DDBJ databases">
        <title>Draft genome sequence of Collimonas sp. strain H4R21, an effective mineral-weathering bacterial strain isolated from the beech rhizosphere.</title>
        <authorList>
            <person name="Morin E."/>
            <person name="Uroz S."/>
            <person name="Leveau J.H.J."/>
            <person name="Kumar R."/>
            <person name="Rey M.W."/>
            <person name="Pham J."/>
        </authorList>
    </citation>
    <scope>NUCLEOTIDE SEQUENCE [LARGE SCALE GENOMIC DNA]</scope>
    <source>
        <strain evidence="2 3">H4R21</strain>
    </source>
</reference>
<accession>A0ABU9Q353</accession>
<dbReference type="Proteomes" id="UP001495910">
    <property type="component" value="Unassembled WGS sequence"/>
</dbReference>